<dbReference type="Proteomes" id="UP000324325">
    <property type="component" value="Unassembled WGS sequence"/>
</dbReference>
<proteinExistence type="predicted"/>
<evidence type="ECO:0000313" key="4">
    <source>
        <dbReference type="Proteomes" id="UP000283501"/>
    </source>
</evidence>
<comment type="caution">
    <text evidence="2">The sequence shown here is derived from an EMBL/GenBank/DDBJ whole genome shotgun (WGS) entry which is preliminary data.</text>
</comment>
<reference evidence="3 5" key="3">
    <citation type="submission" date="2019-09" db="EMBL/GenBank/DDBJ databases">
        <title>Strain-level analysis of Eubacterium rectale using genomes from metagenomes.</title>
        <authorList>
            <person name="Karcher N."/>
            <person name="Segata N."/>
        </authorList>
    </citation>
    <scope>NUCLEOTIDE SEQUENCE [LARGE SCALE GENOMIC DNA]</scope>
    <source>
        <strain evidence="3 5">L2-21</strain>
    </source>
</reference>
<gene>
    <name evidence="2" type="ORF">DW703_10500</name>
    <name evidence="3" type="ORF">FYL37_03780</name>
    <name evidence="1" type="ORF">G4319_09225</name>
</gene>
<evidence type="ECO:0000313" key="3">
    <source>
        <dbReference type="EMBL" id="TYL59356.1"/>
    </source>
</evidence>
<dbReference type="EMBL" id="JAAILW010000015">
    <property type="protein sequence ID" value="NSC27520.1"/>
    <property type="molecule type" value="Genomic_DNA"/>
</dbReference>
<accession>A0A414M2I7</accession>
<dbReference type="EMBL" id="VSTG01000003">
    <property type="protein sequence ID" value="TYL59356.1"/>
    <property type="molecule type" value="Genomic_DNA"/>
</dbReference>
<dbReference type="RefSeq" id="WP_118141417.1">
    <property type="nucleotide sequence ID" value="NZ_JAAILW010000015.1"/>
</dbReference>
<protein>
    <recommendedName>
        <fullName evidence="6">TIGR04197 family type VII secretion effector</fullName>
    </recommendedName>
</protein>
<organism evidence="2 4">
    <name type="scientific">Agathobacter rectalis</name>
    <dbReference type="NCBI Taxonomy" id="39491"/>
    <lineage>
        <taxon>Bacteria</taxon>
        <taxon>Bacillati</taxon>
        <taxon>Bacillota</taxon>
        <taxon>Clostridia</taxon>
        <taxon>Lachnospirales</taxon>
        <taxon>Lachnospiraceae</taxon>
        <taxon>Agathobacter</taxon>
    </lineage>
</organism>
<reference evidence="1" key="4">
    <citation type="journal article" date="2020" name="Cell Host Microbe">
        <title>Functional and Genomic Variation between Human-Derived Isolates of Lachnospiraceae Reveals Inter- and Intra-Species Diversity.</title>
        <authorList>
            <person name="Sorbara M.T."/>
            <person name="Littmann E.R."/>
            <person name="Fontana E."/>
            <person name="Moody T.U."/>
            <person name="Kohout C.E."/>
            <person name="Gjonbalaj M."/>
            <person name="Eaton V."/>
            <person name="Seok R."/>
            <person name="Leiner I.M."/>
            <person name="Pamer E.G."/>
        </authorList>
    </citation>
    <scope>NUCLEOTIDE SEQUENCE</scope>
    <source>
        <strain evidence="1">MSK.17.79</strain>
    </source>
</reference>
<reference evidence="1" key="5">
    <citation type="submission" date="2020-02" db="EMBL/GenBank/DDBJ databases">
        <authorList>
            <person name="Littmann E."/>
            <person name="Sorbara M."/>
        </authorList>
    </citation>
    <scope>NUCLEOTIDE SEQUENCE</scope>
    <source>
        <strain evidence="1">MSK.17.79</strain>
    </source>
</reference>
<evidence type="ECO:0008006" key="6">
    <source>
        <dbReference type="Google" id="ProtNLM"/>
    </source>
</evidence>
<dbReference type="Proteomes" id="UP001193670">
    <property type="component" value="Unassembled WGS sequence"/>
</dbReference>
<sequence>MAEIKVNINGIDEALDTLKKLETLCSGASMKKIPHGDVSGQVINQLTDISNIYLDMYSTMAKIIDSTIAVMSKTGETFEETDKQISMAIKSI</sequence>
<dbReference type="EMBL" id="QSKY01000015">
    <property type="protein sequence ID" value="RHF02805.1"/>
    <property type="molecule type" value="Genomic_DNA"/>
</dbReference>
<reference evidence="2 4" key="1">
    <citation type="submission" date="2018-08" db="EMBL/GenBank/DDBJ databases">
        <title>A genome reference for cultivated species of the human gut microbiota.</title>
        <authorList>
            <person name="Zou Y."/>
            <person name="Xue W."/>
            <person name="Luo G."/>
        </authorList>
    </citation>
    <scope>NUCLEOTIDE SEQUENCE [LARGE SCALE GENOMIC DNA]</scope>
    <source>
        <strain evidence="2 4">AM26-2LB</strain>
    </source>
</reference>
<reference evidence="3 5" key="2">
    <citation type="submission" date="2019-08" db="EMBL/GenBank/DDBJ databases">
        <authorList>
            <person name="Duncan S."/>
            <person name="Walker A."/>
        </authorList>
    </citation>
    <scope>NUCLEOTIDE SEQUENCE [LARGE SCALE GENOMIC DNA]</scope>
    <source>
        <strain evidence="3 5">L2-21</strain>
    </source>
</reference>
<dbReference type="AlphaFoldDB" id="A0A414M2I7"/>
<evidence type="ECO:0000313" key="5">
    <source>
        <dbReference type="Proteomes" id="UP000324325"/>
    </source>
</evidence>
<name>A0A414M2I7_9FIRM</name>
<evidence type="ECO:0000313" key="2">
    <source>
        <dbReference type="EMBL" id="RHF02805.1"/>
    </source>
</evidence>
<dbReference type="Proteomes" id="UP000283501">
    <property type="component" value="Unassembled WGS sequence"/>
</dbReference>
<evidence type="ECO:0000313" key="1">
    <source>
        <dbReference type="EMBL" id="NSC27520.1"/>
    </source>
</evidence>